<name>A0A6N2ARS2_SOLCI</name>
<dbReference type="AlphaFoldDB" id="A0A6N2ARS2"/>
<protein>
    <submittedName>
        <fullName evidence="1">Uncharacterized protein</fullName>
    </submittedName>
</protein>
<proteinExistence type="predicted"/>
<dbReference type="EMBL" id="RXGB01007983">
    <property type="protein sequence ID" value="TMW85005.1"/>
    <property type="molecule type" value="Genomic_DNA"/>
</dbReference>
<reference evidence="1" key="1">
    <citation type="submission" date="2019-05" db="EMBL/GenBank/DDBJ databases">
        <title>The de novo reference genome and transcriptome assemblies of the wild tomato species Solanum chilense.</title>
        <authorList>
            <person name="Stam R."/>
            <person name="Nosenko T."/>
            <person name="Hoerger A.C."/>
            <person name="Stephan W."/>
            <person name="Seidel M.A."/>
            <person name="Kuhn J.M.M."/>
            <person name="Haberer G."/>
            <person name="Tellier A."/>
        </authorList>
    </citation>
    <scope>NUCLEOTIDE SEQUENCE</scope>
    <source>
        <tissue evidence="1">Mature leaves</tissue>
    </source>
</reference>
<sequence>MENCLDIVTFHLVVQVLRHQRVRWGIDLQIWIFFSKDKITLDNFLMSMELHWLVWTLIPLKVRMTHSSSFQFFLG</sequence>
<accession>A0A6N2ARS2</accession>
<organism evidence="1">
    <name type="scientific">Solanum chilense</name>
    <name type="common">Tomato</name>
    <name type="synonym">Lycopersicon chilense</name>
    <dbReference type="NCBI Taxonomy" id="4083"/>
    <lineage>
        <taxon>Eukaryota</taxon>
        <taxon>Viridiplantae</taxon>
        <taxon>Streptophyta</taxon>
        <taxon>Embryophyta</taxon>
        <taxon>Tracheophyta</taxon>
        <taxon>Spermatophyta</taxon>
        <taxon>Magnoliopsida</taxon>
        <taxon>eudicotyledons</taxon>
        <taxon>Gunneridae</taxon>
        <taxon>Pentapetalae</taxon>
        <taxon>asterids</taxon>
        <taxon>lamiids</taxon>
        <taxon>Solanales</taxon>
        <taxon>Solanaceae</taxon>
        <taxon>Solanoideae</taxon>
        <taxon>Solaneae</taxon>
        <taxon>Solanum</taxon>
        <taxon>Solanum subgen. Lycopersicon</taxon>
    </lineage>
</organism>
<evidence type="ECO:0000313" key="1">
    <source>
        <dbReference type="EMBL" id="TMW85005.1"/>
    </source>
</evidence>
<gene>
    <name evidence="1" type="ORF">EJD97_023966</name>
</gene>
<comment type="caution">
    <text evidence="1">The sequence shown here is derived from an EMBL/GenBank/DDBJ whole genome shotgun (WGS) entry which is preliminary data.</text>
</comment>